<dbReference type="Pfam" id="PF00408">
    <property type="entry name" value="PGM_PMM_IV"/>
    <property type="match status" value="1"/>
</dbReference>
<evidence type="ECO:0000259" key="12">
    <source>
        <dbReference type="Pfam" id="PF02880"/>
    </source>
</evidence>
<dbReference type="GO" id="GO:0016868">
    <property type="term" value="F:intramolecular phosphotransferase activity"/>
    <property type="evidence" value="ECO:0007669"/>
    <property type="project" value="InterPro"/>
</dbReference>
<dbReference type="InterPro" id="IPR036900">
    <property type="entry name" value="A-D-PHexomutase_C_sf"/>
</dbReference>
<dbReference type="InterPro" id="IPR005844">
    <property type="entry name" value="A-D-PHexomutase_a/b/a-I"/>
</dbReference>
<feature type="domain" description="Alpha-D-phosphohexomutase alpha/beta/alpha" evidence="11">
    <location>
        <begin position="154"/>
        <end position="250"/>
    </location>
</feature>
<dbReference type="PRINTS" id="PR00509">
    <property type="entry name" value="PGMPMM"/>
</dbReference>
<dbReference type="Pfam" id="PF02879">
    <property type="entry name" value="PGM_PMM_II"/>
    <property type="match status" value="1"/>
</dbReference>
<dbReference type="Pfam" id="PF02880">
    <property type="entry name" value="PGM_PMM_III"/>
    <property type="match status" value="1"/>
</dbReference>
<protein>
    <submittedName>
        <fullName evidence="13">Phosphomannomutase</fullName>
    </submittedName>
</protein>
<dbReference type="GO" id="GO:0005975">
    <property type="term" value="P:carbohydrate metabolic process"/>
    <property type="evidence" value="ECO:0007669"/>
    <property type="project" value="InterPro"/>
</dbReference>
<comment type="cofactor">
    <cofactor evidence="1">
        <name>Mg(2+)</name>
        <dbReference type="ChEBI" id="CHEBI:18420"/>
    </cofactor>
</comment>
<dbReference type="PANTHER" id="PTHR43771:SF2">
    <property type="entry name" value="PHOSPHOMANNOMUTASE_PHOSPHOGLUCOMUTASE"/>
    <property type="match status" value="1"/>
</dbReference>
<evidence type="ECO:0000313" key="13">
    <source>
        <dbReference type="EMBL" id="BDG60094.1"/>
    </source>
</evidence>
<dbReference type="InterPro" id="IPR005843">
    <property type="entry name" value="A-D-PHexomutase_C"/>
</dbReference>
<dbReference type="InterPro" id="IPR016055">
    <property type="entry name" value="A-D-PHexomutase_a/b/a-I/II/III"/>
</dbReference>
<gene>
    <name evidence="13" type="ORF">caldi_11840</name>
</gene>
<evidence type="ECO:0000256" key="3">
    <source>
        <dbReference type="ARBA" id="ARBA00022553"/>
    </source>
</evidence>
<feature type="domain" description="Alpha-D-phosphohexomutase alpha/beta/alpha" evidence="10">
    <location>
        <begin position="7"/>
        <end position="139"/>
    </location>
</feature>
<keyword evidence="5 7" id="KW-0460">Magnesium</keyword>
<organism evidence="13 14">
    <name type="scientific">Caldinitratiruptor microaerophilus</name>
    <dbReference type="NCBI Taxonomy" id="671077"/>
    <lineage>
        <taxon>Bacteria</taxon>
        <taxon>Bacillati</taxon>
        <taxon>Bacillota</taxon>
        <taxon>Clostridia</taxon>
        <taxon>Eubacteriales</taxon>
        <taxon>Symbiobacteriaceae</taxon>
        <taxon>Caldinitratiruptor</taxon>
    </lineage>
</organism>
<dbReference type="Gene3D" id="3.30.310.50">
    <property type="entry name" value="Alpha-D-phosphohexomutase, C-terminal domain"/>
    <property type="match status" value="1"/>
</dbReference>
<keyword evidence="8" id="KW-0175">Coiled coil</keyword>
<dbReference type="SUPFAM" id="SSF53738">
    <property type="entry name" value="Phosphoglucomutase, first 3 domains"/>
    <property type="match status" value="3"/>
</dbReference>
<sequence>MNVAAGMFREYDIRGVAGDDLTPAVAEAVGRAFATYMQRRGVRDRRVLVGRDGRASSPELREALVAGLRSAGADVVDIGLVVTPILYYSRVLYGIDGAVMITASHNPPEYNGFKIALGYATIHGEEIQALRRIIEEESFAAGSGSYETRDPVPEYIEMLREKIRLDRPLKVVADAGNGTAGLFAEKALRAMGAEVIPLYCDLDPSFPHHHPDPVKPENLQDLIRAVREHGADLGLGFDGDADRLGVVDDGGGIVWGDTYMALLWREVLARHPGAPAIIEVKCSQALWDEVERLGGRPLFYRTGHSLIKAKMKEIGAVFTGEMSGHMFFADEYYGYDDAFYAAGRLLRFLSRQPKPLSALVAEIPHYHATPEIRVDCPDERKFEVVAALREHFKRQYEVVEVDGARVLFPGGWGLVRASNTQPVLVLRCEGRTEADLERIKDEMEQALREVGGIRCEL</sequence>
<dbReference type="Gene3D" id="3.40.120.10">
    <property type="entry name" value="Alpha-D-Glucose-1,6-Bisphosphate, subunit A, domain 3"/>
    <property type="match status" value="3"/>
</dbReference>
<dbReference type="PANTHER" id="PTHR43771">
    <property type="entry name" value="PHOSPHOMANNOMUTASE"/>
    <property type="match status" value="1"/>
</dbReference>
<evidence type="ECO:0000256" key="5">
    <source>
        <dbReference type="ARBA" id="ARBA00022842"/>
    </source>
</evidence>
<accession>A0AA35G9A6</accession>
<dbReference type="InterPro" id="IPR005846">
    <property type="entry name" value="A-D-PHexomutase_a/b/a-III"/>
</dbReference>
<evidence type="ECO:0000259" key="11">
    <source>
        <dbReference type="Pfam" id="PF02879"/>
    </source>
</evidence>
<feature type="domain" description="Alpha-D-phosphohexomutase alpha/beta/alpha" evidence="12">
    <location>
        <begin position="255"/>
        <end position="364"/>
    </location>
</feature>
<feature type="coiled-coil region" evidence="8">
    <location>
        <begin position="429"/>
        <end position="456"/>
    </location>
</feature>
<evidence type="ECO:0000256" key="7">
    <source>
        <dbReference type="RuleBase" id="RU004326"/>
    </source>
</evidence>
<proteinExistence type="inferred from homology"/>
<reference evidence="13" key="1">
    <citation type="submission" date="2022-03" db="EMBL/GenBank/DDBJ databases">
        <title>Complete genome sequence of Caldinitratiruptor microaerophilus.</title>
        <authorList>
            <person name="Mukaiyama R."/>
            <person name="Nishiyama T."/>
            <person name="Ueda K."/>
        </authorList>
    </citation>
    <scope>NUCLEOTIDE SEQUENCE</scope>
    <source>
        <strain evidence="13">JCM 16183</strain>
    </source>
</reference>
<evidence type="ECO:0000313" key="14">
    <source>
        <dbReference type="Proteomes" id="UP001163687"/>
    </source>
</evidence>
<evidence type="ECO:0000256" key="2">
    <source>
        <dbReference type="ARBA" id="ARBA00010231"/>
    </source>
</evidence>
<feature type="domain" description="Alpha-D-phosphohexomutase C-terminal" evidence="9">
    <location>
        <begin position="371"/>
        <end position="444"/>
    </location>
</feature>
<dbReference type="GO" id="GO:0000287">
    <property type="term" value="F:magnesium ion binding"/>
    <property type="evidence" value="ECO:0007669"/>
    <property type="project" value="InterPro"/>
</dbReference>
<evidence type="ECO:0000259" key="10">
    <source>
        <dbReference type="Pfam" id="PF02878"/>
    </source>
</evidence>
<evidence type="ECO:0000256" key="4">
    <source>
        <dbReference type="ARBA" id="ARBA00022723"/>
    </source>
</evidence>
<dbReference type="InterPro" id="IPR005845">
    <property type="entry name" value="A-D-PHexomutase_a/b/a-II"/>
</dbReference>
<dbReference type="CDD" id="cd03089">
    <property type="entry name" value="PMM_PGM"/>
    <property type="match status" value="1"/>
</dbReference>
<dbReference type="InterPro" id="IPR016066">
    <property type="entry name" value="A-D-PHexomutase_CS"/>
</dbReference>
<dbReference type="EMBL" id="AP025628">
    <property type="protein sequence ID" value="BDG60094.1"/>
    <property type="molecule type" value="Genomic_DNA"/>
</dbReference>
<dbReference type="Pfam" id="PF02878">
    <property type="entry name" value="PGM_PMM_I"/>
    <property type="match status" value="1"/>
</dbReference>
<evidence type="ECO:0000256" key="6">
    <source>
        <dbReference type="ARBA" id="ARBA00023235"/>
    </source>
</evidence>
<dbReference type="PROSITE" id="PS00710">
    <property type="entry name" value="PGM_PMM"/>
    <property type="match status" value="1"/>
</dbReference>
<dbReference type="AlphaFoldDB" id="A0AA35G9A6"/>
<dbReference type="Proteomes" id="UP001163687">
    <property type="component" value="Chromosome"/>
</dbReference>
<dbReference type="SUPFAM" id="SSF55957">
    <property type="entry name" value="Phosphoglucomutase, C-terminal domain"/>
    <property type="match status" value="1"/>
</dbReference>
<keyword evidence="14" id="KW-1185">Reference proteome</keyword>
<evidence type="ECO:0000259" key="9">
    <source>
        <dbReference type="Pfam" id="PF00408"/>
    </source>
</evidence>
<evidence type="ECO:0000256" key="1">
    <source>
        <dbReference type="ARBA" id="ARBA00001946"/>
    </source>
</evidence>
<keyword evidence="3" id="KW-0597">Phosphoprotein</keyword>
<dbReference type="KEGG" id="cmic:caldi_11840"/>
<dbReference type="InterPro" id="IPR005841">
    <property type="entry name" value="Alpha-D-phosphohexomutase_SF"/>
</dbReference>
<evidence type="ECO:0000256" key="8">
    <source>
        <dbReference type="SAM" id="Coils"/>
    </source>
</evidence>
<name>A0AA35G9A6_9FIRM</name>
<comment type="similarity">
    <text evidence="2 7">Belongs to the phosphohexose mutase family.</text>
</comment>
<keyword evidence="6" id="KW-0413">Isomerase</keyword>
<keyword evidence="4 7" id="KW-0479">Metal-binding</keyword>